<dbReference type="GO" id="GO:0017004">
    <property type="term" value="P:cytochrome complex assembly"/>
    <property type="evidence" value="ECO:0007669"/>
    <property type="project" value="UniProtKB-KW"/>
</dbReference>
<comment type="subcellular location">
    <subcellularLocation>
        <location evidence="1">Cell envelope</location>
    </subcellularLocation>
</comment>
<organism evidence="6">
    <name type="scientific">marine metagenome</name>
    <dbReference type="NCBI Taxonomy" id="408172"/>
    <lineage>
        <taxon>unclassified sequences</taxon>
        <taxon>metagenomes</taxon>
        <taxon>ecological metagenomes</taxon>
    </lineage>
</organism>
<dbReference type="PANTHER" id="PTHR42852:SF6">
    <property type="entry name" value="THIOL:DISULFIDE INTERCHANGE PROTEIN DSBE"/>
    <property type="match status" value="1"/>
</dbReference>
<dbReference type="PANTHER" id="PTHR42852">
    <property type="entry name" value="THIOL:DISULFIDE INTERCHANGE PROTEIN DSBE"/>
    <property type="match status" value="1"/>
</dbReference>
<keyword evidence="2" id="KW-0201">Cytochrome c-type biogenesis</keyword>
<feature type="domain" description="Thioredoxin" evidence="5">
    <location>
        <begin position="268"/>
        <end position="407"/>
    </location>
</feature>
<keyword evidence="4" id="KW-0676">Redox-active center</keyword>
<dbReference type="EMBL" id="UINC01013689">
    <property type="protein sequence ID" value="SVA58971.1"/>
    <property type="molecule type" value="Genomic_DNA"/>
</dbReference>
<dbReference type="PROSITE" id="PS51352">
    <property type="entry name" value="THIOREDOXIN_2"/>
    <property type="match status" value="1"/>
</dbReference>
<dbReference type="Pfam" id="PF08534">
    <property type="entry name" value="Redoxin"/>
    <property type="match status" value="1"/>
</dbReference>
<evidence type="ECO:0000256" key="3">
    <source>
        <dbReference type="ARBA" id="ARBA00023157"/>
    </source>
</evidence>
<proteinExistence type="predicted"/>
<keyword evidence="3" id="KW-1015">Disulfide bond</keyword>
<accession>A0A381X397</accession>
<evidence type="ECO:0000256" key="1">
    <source>
        <dbReference type="ARBA" id="ARBA00004196"/>
    </source>
</evidence>
<evidence type="ECO:0000256" key="4">
    <source>
        <dbReference type="ARBA" id="ARBA00023284"/>
    </source>
</evidence>
<sequence length="407" mass="47189">MTKHLTFHLMMLMAFLFITCTENSKPITIKGSISNPINDKAYFTYSDTSYIAFLNQNGSFEVTFIRDSSEYVTFVHGERTEMYIKPGVQIILTVDTREFDETIKYENSLESSFLAEKYITTEKKDFYGESLYLKDEDQYQSYLNEYKDALLKELGNFNDEYFKATELKELNISMERRLKQKQNLSGRSKEELSYLWDAKSLSQEYDFYGLIKSSNQSEFINILVEYEKKMFKSLDKLKNIDGFEEEKEKISRLIRQWKERKYNHDNMPKDGELAIDFSYPDIEGTITSLSSFKGNLVYVDVWATWCGPCIAELPALEKLQENYKDKNITFLSVSVDTDKDAWEKLVTDDGLGGVQLWADGWSDITKFYAIFGIPRFLLIDKDGSLISVDAPRPSSSEIRTLLDNAGV</sequence>
<dbReference type="GO" id="GO:0030313">
    <property type="term" value="C:cell envelope"/>
    <property type="evidence" value="ECO:0007669"/>
    <property type="project" value="UniProtKB-SubCell"/>
</dbReference>
<dbReference type="SUPFAM" id="SSF52833">
    <property type="entry name" value="Thioredoxin-like"/>
    <property type="match status" value="1"/>
</dbReference>
<dbReference type="GO" id="GO:0016491">
    <property type="term" value="F:oxidoreductase activity"/>
    <property type="evidence" value="ECO:0007669"/>
    <property type="project" value="InterPro"/>
</dbReference>
<dbReference type="InterPro" id="IPR050553">
    <property type="entry name" value="Thioredoxin_ResA/DsbE_sf"/>
</dbReference>
<name>A0A381X397_9ZZZZ</name>
<evidence type="ECO:0000313" key="6">
    <source>
        <dbReference type="EMBL" id="SVA58971.1"/>
    </source>
</evidence>
<dbReference type="AlphaFoldDB" id="A0A381X397"/>
<dbReference type="InterPro" id="IPR013766">
    <property type="entry name" value="Thioredoxin_domain"/>
</dbReference>
<gene>
    <name evidence="6" type="ORF">METZ01_LOCUS111825</name>
</gene>
<dbReference type="InterPro" id="IPR036249">
    <property type="entry name" value="Thioredoxin-like_sf"/>
</dbReference>
<evidence type="ECO:0000256" key="2">
    <source>
        <dbReference type="ARBA" id="ARBA00022748"/>
    </source>
</evidence>
<reference evidence="6" key="1">
    <citation type="submission" date="2018-05" db="EMBL/GenBank/DDBJ databases">
        <authorList>
            <person name="Lanie J.A."/>
            <person name="Ng W.-L."/>
            <person name="Kazmierczak K.M."/>
            <person name="Andrzejewski T.M."/>
            <person name="Davidsen T.M."/>
            <person name="Wayne K.J."/>
            <person name="Tettelin H."/>
            <person name="Glass J.I."/>
            <person name="Rusch D."/>
            <person name="Podicherti R."/>
            <person name="Tsui H.-C.T."/>
            <person name="Winkler M.E."/>
        </authorList>
    </citation>
    <scope>NUCLEOTIDE SEQUENCE</scope>
</reference>
<evidence type="ECO:0000259" key="5">
    <source>
        <dbReference type="PROSITE" id="PS51352"/>
    </source>
</evidence>
<protein>
    <recommendedName>
        <fullName evidence="5">Thioredoxin domain-containing protein</fullName>
    </recommendedName>
</protein>
<dbReference type="Gene3D" id="3.40.30.10">
    <property type="entry name" value="Glutaredoxin"/>
    <property type="match status" value="1"/>
</dbReference>
<dbReference type="InterPro" id="IPR013740">
    <property type="entry name" value="Redoxin"/>
</dbReference>
<dbReference type="CDD" id="cd02966">
    <property type="entry name" value="TlpA_like_family"/>
    <property type="match status" value="1"/>
</dbReference>